<dbReference type="GO" id="GO:0016887">
    <property type="term" value="F:ATP hydrolysis activity"/>
    <property type="evidence" value="ECO:0007669"/>
    <property type="project" value="TreeGrafter"/>
</dbReference>
<comment type="caution">
    <text evidence="12">The sequence shown here is derived from an EMBL/GenBank/DDBJ whole genome shotgun (WGS) entry which is preliminary data.</text>
</comment>
<keyword evidence="12" id="KW-0255">Endonuclease</keyword>
<evidence type="ECO:0000256" key="8">
    <source>
        <dbReference type="ARBA" id="ARBA00022840"/>
    </source>
</evidence>
<keyword evidence="9" id="KW-0051">Antiviral defense</keyword>
<dbReference type="GO" id="GO:0005524">
    <property type="term" value="F:ATP binding"/>
    <property type="evidence" value="ECO:0007669"/>
    <property type="project" value="UniProtKB-KW"/>
</dbReference>
<dbReference type="Pfam" id="PF00270">
    <property type="entry name" value="DEAD"/>
    <property type="match status" value="1"/>
</dbReference>
<evidence type="ECO:0000313" key="12">
    <source>
        <dbReference type="EMBL" id="RJP19131.1"/>
    </source>
</evidence>
<feature type="domain" description="Helicase ATP-binding" evidence="10">
    <location>
        <begin position="226"/>
        <end position="406"/>
    </location>
</feature>
<comment type="similarity">
    <text evidence="2">In the central section; belongs to the CRISPR-associated helicase Cas3 family.</text>
</comment>
<keyword evidence="8" id="KW-0067">ATP-binding</keyword>
<dbReference type="NCBIfam" id="TIGR01587">
    <property type="entry name" value="cas3_core"/>
    <property type="match status" value="1"/>
</dbReference>
<keyword evidence="4" id="KW-0479">Metal-binding</keyword>
<dbReference type="EMBL" id="QZKU01000093">
    <property type="protein sequence ID" value="RJP19131.1"/>
    <property type="molecule type" value="Genomic_DNA"/>
</dbReference>
<dbReference type="InterPro" id="IPR014001">
    <property type="entry name" value="Helicase_ATP-bd"/>
</dbReference>
<dbReference type="InterPro" id="IPR052511">
    <property type="entry name" value="ATP-dep_Helicase"/>
</dbReference>
<dbReference type="InterPro" id="IPR006483">
    <property type="entry name" value="CRISPR-assoc_Cas3_HD"/>
</dbReference>
<dbReference type="InterPro" id="IPR006674">
    <property type="entry name" value="HD_domain"/>
</dbReference>
<keyword evidence="6" id="KW-0378">Hydrolase</keyword>
<keyword evidence="7" id="KW-0347">Helicase</keyword>
<dbReference type="AlphaFoldDB" id="A0A3A4NU66"/>
<evidence type="ECO:0000256" key="9">
    <source>
        <dbReference type="ARBA" id="ARBA00023118"/>
    </source>
</evidence>
<proteinExistence type="inferred from homology"/>
<dbReference type="InterPro" id="IPR054712">
    <property type="entry name" value="Cas3-like_dom"/>
</dbReference>
<dbReference type="Gene3D" id="3.40.50.300">
    <property type="entry name" value="P-loop containing nucleotide triphosphate hydrolases"/>
    <property type="match status" value="2"/>
</dbReference>
<dbReference type="PROSITE" id="PS51192">
    <property type="entry name" value="HELICASE_ATP_BIND_1"/>
    <property type="match status" value="1"/>
</dbReference>
<evidence type="ECO:0000256" key="7">
    <source>
        <dbReference type="ARBA" id="ARBA00022806"/>
    </source>
</evidence>
<gene>
    <name evidence="12" type="ORF">C4520_13490</name>
</gene>
<dbReference type="InterPro" id="IPR011545">
    <property type="entry name" value="DEAD/DEAH_box_helicase_dom"/>
</dbReference>
<dbReference type="Gene3D" id="1.10.3210.30">
    <property type="match status" value="1"/>
</dbReference>
<evidence type="ECO:0000256" key="4">
    <source>
        <dbReference type="ARBA" id="ARBA00022723"/>
    </source>
</evidence>
<evidence type="ECO:0000256" key="3">
    <source>
        <dbReference type="ARBA" id="ARBA00022722"/>
    </source>
</evidence>
<dbReference type="PROSITE" id="PS51643">
    <property type="entry name" value="HD_CAS3"/>
    <property type="match status" value="1"/>
</dbReference>
<dbReference type="SMART" id="SM00487">
    <property type="entry name" value="DEXDc"/>
    <property type="match status" value="1"/>
</dbReference>
<dbReference type="GO" id="GO:0003677">
    <property type="term" value="F:DNA binding"/>
    <property type="evidence" value="ECO:0007669"/>
    <property type="project" value="TreeGrafter"/>
</dbReference>
<reference evidence="12 13" key="1">
    <citation type="journal article" date="2017" name="ISME J.">
        <title>Energy and carbon metabolisms in a deep terrestrial subsurface fluid microbial community.</title>
        <authorList>
            <person name="Momper L."/>
            <person name="Jungbluth S.P."/>
            <person name="Lee M.D."/>
            <person name="Amend J.P."/>
        </authorList>
    </citation>
    <scope>NUCLEOTIDE SEQUENCE [LARGE SCALE GENOMIC DNA]</scope>
    <source>
        <strain evidence="12">SURF_5</strain>
    </source>
</reference>
<dbReference type="PANTHER" id="PTHR47962">
    <property type="entry name" value="ATP-DEPENDENT HELICASE LHR-RELATED-RELATED"/>
    <property type="match status" value="1"/>
</dbReference>
<dbReference type="CDD" id="cd17930">
    <property type="entry name" value="DEXHc_cas3"/>
    <property type="match status" value="1"/>
</dbReference>
<accession>A0A3A4NU66</accession>
<evidence type="ECO:0000256" key="2">
    <source>
        <dbReference type="ARBA" id="ARBA00009046"/>
    </source>
</evidence>
<dbReference type="Proteomes" id="UP000265882">
    <property type="component" value="Unassembled WGS sequence"/>
</dbReference>
<protein>
    <submittedName>
        <fullName evidence="12">CRISPR-associated endonuclease Cas3</fullName>
    </submittedName>
</protein>
<dbReference type="PANTHER" id="PTHR47962:SF5">
    <property type="entry name" value="ATP-DEPENDENT HELICASE LHR-RELATED"/>
    <property type="match status" value="1"/>
</dbReference>
<dbReference type="InterPro" id="IPR038257">
    <property type="entry name" value="CRISPR-assoc_Cas3_HD_sf"/>
</dbReference>
<dbReference type="InterPro" id="IPR027417">
    <property type="entry name" value="P-loop_NTPase"/>
</dbReference>
<evidence type="ECO:0000256" key="6">
    <source>
        <dbReference type="ARBA" id="ARBA00022801"/>
    </source>
</evidence>
<dbReference type="GO" id="GO:0051607">
    <property type="term" value="P:defense response to virus"/>
    <property type="evidence" value="ECO:0007669"/>
    <property type="project" value="UniProtKB-KW"/>
</dbReference>
<dbReference type="GO" id="GO:0046872">
    <property type="term" value="F:metal ion binding"/>
    <property type="evidence" value="ECO:0007669"/>
    <property type="project" value="UniProtKB-KW"/>
</dbReference>
<dbReference type="GO" id="GO:0004386">
    <property type="term" value="F:helicase activity"/>
    <property type="evidence" value="ECO:0007669"/>
    <property type="project" value="UniProtKB-KW"/>
</dbReference>
<dbReference type="GO" id="GO:0004519">
    <property type="term" value="F:endonuclease activity"/>
    <property type="evidence" value="ECO:0007669"/>
    <property type="project" value="UniProtKB-KW"/>
</dbReference>
<keyword evidence="5" id="KW-0547">Nucleotide-binding</keyword>
<feature type="domain" description="HD Cas3-type" evidence="11">
    <location>
        <begin position="14"/>
        <end position="170"/>
    </location>
</feature>
<dbReference type="NCBIfam" id="TIGR01596">
    <property type="entry name" value="cas3_HD"/>
    <property type="match status" value="1"/>
</dbReference>
<name>A0A3A4NU66_ABYX5</name>
<keyword evidence="3" id="KW-0540">Nuclease</keyword>
<dbReference type="SUPFAM" id="SSF52540">
    <property type="entry name" value="P-loop containing nucleoside triphosphate hydrolases"/>
    <property type="match status" value="1"/>
</dbReference>
<organism evidence="12 13">
    <name type="scientific">Abyssobacteria bacterium (strain SURF_5)</name>
    <dbReference type="NCBI Taxonomy" id="2093360"/>
    <lineage>
        <taxon>Bacteria</taxon>
        <taxon>Pseudomonadati</taxon>
        <taxon>Candidatus Hydrogenedentota</taxon>
        <taxon>Candidatus Abyssobacteria</taxon>
    </lineage>
</organism>
<evidence type="ECO:0000313" key="13">
    <source>
        <dbReference type="Proteomes" id="UP000265882"/>
    </source>
</evidence>
<comment type="similarity">
    <text evidence="1">In the N-terminal section; belongs to the CRISPR-associated nuclease Cas3-HD family.</text>
</comment>
<dbReference type="CDD" id="cd09641">
    <property type="entry name" value="Cas3''_I"/>
    <property type="match status" value="1"/>
</dbReference>
<dbReference type="InterPro" id="IPR006474">
    <property type="entry name" value="Helicase_Cas3_CRISPR-ass_core"/>
</dbReference>
<evidence type="ECO:0000259" key="10">
    <source>
        <dbReference type="PROSITE" id="PS51192"/>
    </source>
</evidence>
<sequence length="723" mass="81515">MKSYQEKALAHSTEDGRFQLLAEHLQGTSKLSSHFAQNFGCADWAGLAGLWHDLGKYSEDFQRYIRGKPGKIDHSTYGAMKACEKFGLPGRLIAYLIAGHHAGLPDWQSEDSGLSGLAQRLENAKLRDIVNNLPENILTQKLPPEKPPAGADPSMWIRMLFSCLVDADFLDTEAFVNPEKFASREGYPELKELLPSFNAFMQRKTAKAEKTTVNTTRAEILRQCISKAFLEPHIFSMTVPTGGGKTLSSMAFALNHALEHGKRRIIYVIPFTSIIEQTADQFREIFGDAVLEHHSNIDFTEDGEPLRRNLAAENWDAPIIVTTTVQFFESLYASRPSRCRKLHNIVNSVVILDEAQVLPPDLLNPILKALAELYKNYGVTLLLTTATQPAFSPRQSIDFDFAGLPGIREIIENPDLLHARLKRVTVQIPEDLHQELAWEELARQLLEHPTVLCIVNRRDDCKRLYRQMPDGTIHLSALMCGAHRSKVIAEIKRQLQALIPIRVISTQLVEAGVDLDFPVVYRAIAGLDSIAQAAGRCNREGQLAWGSVKLFVPEGKAPAGYLRQAAEIGRRLLISTGEEDPLAPERFTKYFQELYWLRADRLDAKGILKDLMPDPQLRFSFRTAASKFQIIDEAQQATVLVRYVDGVRLIDLLRKKGPERWLMRKLQRYVVNIPRYKVNGLLKGGQIEELFPSIYVQSDIGHYDQVLGFCPESQPFEPDDLIV</sequence>
<dbReference type="Pfam" id="PF01966">
    <property type="entry name" value="HD"/>
    <property type="match status" value="1"/>
</dbReference>
<dbReference type="Pfam" id="PF22590">
    <property type="entry name" value="Cas3-like_C_2"/>
    <property type="match status" value="1"/>
</dbReference>
<evidence type="ECO:0000259" key="11">
    <source>
        <dbReference type="PROSITE" id="PS51643"/>
    </source>
</evidence>
<evidence type="ECO:0000256" key="5">
    <source>
        <dbReference type="ARBA" id="ARBA00022741"/>
    </source>
</evidence>
<evidence type="ECO:0000256" key="1">
    <source>
        <dbReference type="ARBA" id="ARBA00006847"/>
    </source>
</evidence>
<dbReference type="SUPFAM" id="SSF109604">
    <property type="entry name" value="HD-domain/PDEase-like"/>
    <property type="match status" value="1"/>
</dbReference>